<feature type="domain" description="Metallo-beta-lactamase" evidence="1">
    <location>
        <begin position="26"/>
        <end position="231"/>
    </location>
</feature>
<evidence type="ECO:0000313" key="3">
    <source>
        <dbReference type="Proteomes" id="UP000002586"/>
    </source>
</evidence>
<dbReference type="HOGENOM" id="CLU_061385_1_0_5"/>
<dbReference type="PANTHER" id="PTHR42951:SF22">
    <property type="entry name" value="METALLO BETA-LACTAMASE SUPERFAMILY LIPOPROTEIN"/>
    <property type="match status" value="1"/>
</dbReference>
<dbReference type="Proteomes" id="UP000002586">
    <property type="component" value="Chromosome"/>
</dbReference>
<protein>
    <submittedName>
        <fullName evidence="2">Beta-lactamase domain protein</fullName>
    </submittedName>
</protein>
<reference evidence="3" key="1">
    <citation type="journal article" date="2009" name="Appl. Environ. Microbiol.">
        <title>Complete genome sequence of the chemolithoautotrophic marine magnetotactic coccus strain MC-1.</title>
        <authorList>
            <person name="Schubbe S."/>
            <person name="Williams T.J."/>
            <person name="Xie G."/>
            <person name="Kiss H.E."/>
            <person name="Brettin T.S."/>
            <person name="Martinez D."/>
            <person name="Ross C.A."/>
            <person name="Schuler D."/>
            <person name="Cox B.L."/>
            <person name="Nealson K.H."/>
            <person name="Bazylinski D.A."/>
        </authorList>
    </citation>
    <scope>NUCLEOTIDE SEQUENCE [LARGE SCALE GENOMIC DNA]</scope>
    <source>
        <strain evidence="3">ATCC BAA-1437 / JCM 17883 / MC-1</strain>
    </source>
</reference>
<sequence>MTRPTPFTELGHGITCIDADFHRPGMAACYLMVEGSRAAFIETGTRYSVAAMVQALEHNRILPTEVEYVIITHVHLDHAGGAGQLMQLMPNAKLVVHPRGARHMIDPSKLTESAKQVYGEAAFLRTYGSIEPIAAERVIETQDEDILSLNGRPLQFFDTQGHAKHHFCVWDAHSRGIFTGDTFGISYRELDYQGKHFLFPTTTPTQFDPEQAHKTVDRLAGLHPQQLYLTHFGMIPFERRLVEDMHRQLQHIELFTRAAPEDKTQRAHYLRQACIEMYRSELMNIGHPSTQAAQLVEQWLMMDMEINAQGLEVWLEIVAQQRAKGVVA</sequence>
<dbReference type="STRING" id="156889.Mmc1_1666"/>
<dbReference type="InterPro" id="IPR037482">
    <property type="entry name" value="ST1585_MBL-fold"/>
</dbReference>
<dbReference type="PANTHER" id="PTHR42951">
    <property type="entry name" value="METALLO-BETA-LACTAMASE DOMAIN-CONTAINING"/>
    <property type="match status" value="1"/>
</dbReference>
<evidence type="ECO:0000259" key="1">
    <source>
        <dbReference type="SMART" id="SM00849"/>
    </source>
</evidence>
<evidence type="ECO:0000313" key="2">
    <source>
        <dbReference type="EMBL" id="ABK44175.1"/>
    </source>
</evidence>
<organism evidence="2 3">
    <name type="scientific">Magnetococcus marinus (strain ATCC BAA-1437 / JCM 17883 / MC-1)</name>
    <dbReference type="NCBI Taxonomy" id="156889"/>
    <lineage>
        <taxon>Bacteria</taxon>
        <taxon>Pseudomonadati</taxon>
        <taxon>Pseudomonadota</taxon>
        <taxon>Magnetococcia</taxon>
        <taxon>Magnetococcales</taxon>
        <taxon>Magnetococcaceae</taxon>
        <taxon>Magnetococcus</taxon>
    </lineage>
</organism>
<dbReference type="SMART" id="SM00849">
    <property type="entry name" value="Lactamase_B"/>
    <property type="match status" value="1"/>
</dbReference>
<proteinExistence type="predicted"/>
<gene>
    <name evidence="2" type="ordered locus">Mmc1_1666</name>
</gene>
<dbReference type="Gene3D" id="3.60.15.10">
    <property type="entry name" value="Ribonuclease Z/Hydroxyacylglutathione hydrolase-like"/>
    <property type="match status" value="1"/>
</dbReference>
<dbReference type="InterPro" id="IPR050855">
    <property type="entry name" value="NDM-1-like"/>
</dbReference>
<dbReference type="InterPro" id="IPR036866">
    <property type="entry name" value="RibonucZ/Hydroxyglut_hydro"/>
</dbReference>
<dbReference type="OrthoDB" id="9773738at2"/>
<dbReference type="Pfam" id="PF00753">
    <property type="entry name" value="Lactamase_B"/>
    <property type="match status" value="1"/>
</dbReference>
<dbReference type="EMBL" id="CP000471">
    <property type="protein sequence ID" value="ABK44175.1"/>
    <property type="molecule type" value="Genomic_DNA"/>
</dbReference>
<name>A0L882_MAGMM</name>
<dbReference type="InterPro" id="IPR001279">
    <property type="entry name" value="Metallo-B-lactamas"/>
</dbReference>
<dbReference type="SUPFAM" id="SSF56281">
    <property type="entry name" value="Metallo-hydrolase/oxidoreductase"/>
    <property type="match status" value="1"/>
</dbReference>
<dbReference type="CDD" id="cd07726">
    <property type="entry name" value="ST1585-like_MBL-fold"/>
    <property type="match status" value="1"/>
</dbReference>
<dbReference type="RefSeq" id="WP_011713323.1">
    <property type="nucleotide sequence ID" value="NC_008576.1"/>
</dbReference>
<accession>A0L882</accession>
<dbReference type="KEGG" id="mgm:Mmc1_1666"/>
<keyword evidence="3" id="KW-1185">Reference proteome</keyword>
<dbReference type="AlphaFoldDB" id="A0L882"/>
<reference evidence="2 3" key="2">
    <citation type="journal article" date="2012" name="Int. J. Syst. Evol. Microbiol.">
        <title>Magnetococcus marinus gen. nov., sp. nov., a marine, magnetotactic bacterium that represents a novel lineage (Magnetococcaceae fam. nov.; Magnetococcales ord. nov.) at the base of the Alphaproteobacteria.</title>
        <authorList>
            <person name="Bazylinski D.A."/>
            <person name="Williams T.J."/>
            <person name="Lefevre C.T."/>
            <person name="Berg R.J."/>
            <person name="Zhang C.L."/>
            <person name="Bowser S.S."/>
            <person name="Dean A.J."/>
            <person name="Beveridge T.J."/>
        </authorList>
    </citation>
    <scope>NUCLEOTIDE SEQUENCE [LARGE SCALE GENOMIC DNA]</scope>
    <source>
        <strain evidence="3">ATCC BAA-1437 / JCM 17883 / MC-1</strain>
    </source>
</reference>
<dbReference type="eggNOG" id="COG0491">
    <property type="taxonomic scope" value="Bacteria"/>
</dbReference>